<accession>A0A066YMA4</accession>
<dbReference type="Pfam" id="PF13556">
    <property type="entry name" value="HTH_30"/>
    <property type="match status" value="1"/>
</dbReference>
<dbReference type="InterPro" id="IPR025736">
    <property type="entry name" value="PucR_C-HTH_dom"/>
</dbReference>
<dbReference type="InterPro" id="IPR042070">
    <property type="entry name" value="PucR_C-HTH_sf"/>
</dbReference>
<dbReference type="HOGENOM" id="CLU_017436_7_2_11"/>
<dbReference type="Gene3D" id="1.10.10.2840">
    <property type="entry name" value="PucR C-terminal helix-turn-helix domain"/>
    <property type="match status" value="1"/>
</dbReference>
<comment type="caution">
    <text evidence="2">The sequence shown here is derived from an EMBL/GenBank/DDBJ whole genome shotgun (WGS) entry which is preliminary data.</text>
</comment>
<evidence type="ECO:0000313" key="2">
    <source>
        <dbReference type="EMBL" id="KDN82262.1"/>
    </source>
</evidence>
<dbReference type="AlphaFoldDB" id="A0A066YMA4"/>
<feature type="domain" description="PucR C-terminal helix-turn-helix" evidence="1">
    <location>
        <begin position="346"/>
        <end position="403"/>
    </location>
</feature>
<dbReference type="PANTHER" id="PTHR33744:SF17">
    <property type="entry name" value="CONSERVED PROTEIN"/>
    <property type="match status" value="1"/>
</dbReference>
<reference evidence="2 3" key="1">
    <citation type="submission" date="2014-05" db="EMBL/GenBank/DDBJ databases">
        <title>Draft Genome Sequence of Kitasatospora cheerisanensis KCTC 2395.</title>
        <authorList>
            <person name="Nam D.H."/>
        </authorList>
    </citation>
    <scope>NUCLEOTIDE SEQUENCE [LARGE SCALE GENOMIC DNA]</scope>
    <source>
        <strain evidence="2 3">KCTC 2395</strain>
    </source>
</reference>
<evidence type="ECO:0000259" key="1">
    <source>
        <dbReference type="Pfam" id="PF13556"/>
    </source>
</evidence>
<dbReference type="EMBL" id="JNBY01000115">
    <property type="protein sequence ID" value="KDN82262.1"/>
    <property type="molecule type" value="Genomic_DNA"/>
</dbReference>
<keyword evidence="3" id="KW-1185">Reference proteome</keyword>
<proteinExistence type="predicted"/>
<sequence>MTRLIQRARPGGEALQALVDGLAEELGRSVVLDDPLVRMICTSRHFGDEDGVRVRTLLQGIADDETIRYVLSQGVAQWTRPAVLPGRDDLGLRPRYCVPIRERGYLLGILMVVSAGDPLTDAQTAAIDRTARALAAEMYADRLASDVAEEDSRRLVGQLVGSDSALRCEAHQRLVDDGLLPATGHVVATAVAVTGQRGGSGQAAVALRAALDPFRQTRAALGLLAVEQDRAVLVQVFDREPAEDDLELQSRTVARSLTTFLDPEATALIGAGGRRTELAEAWISYDQARVALRAARRLPALTGVADWERLGEYAVLLQLPDSALNETLVPKPLRRLLEAGPGAKLEETLRCFLENAGSVPRTAEALEVHRTSLYYRLRQIQEITGLDLDNGAHRLVLHTGLRVTDLLPDRSRPALATER</sequence>
<dbReference type="Proteomes" id="UP000027178">
    <property type="component" value="Unassembled WGS sequence"/>
</dbReference>
<organism evidence="2 3">
    <name type="scientific">Kitasatospora cheerisanensis KCTC 2395</name>
    <dbReference type="NCBI Taxonomy" id="1348663"/>
    <lineage>
        <taxon>Bacteria</taxon>
        <taxon>Bacillati</taxon>
        <taxon>Actinomycetota</taxon>
        <taxon>Actinomycetes</taxon>
        <taxon>Kitasatosporales</taxon>
        <taxon>Streptomycetaceae</taxon>
        <taxon>Kitasatospora</taxon>
    </lineage>
</organism>
<dbReference type="PANTHER" id="PTHR33744">
    <property type="entry name" value="CARBOHYDRATE DIACID REGULATOR"/>
    <property type="match status" value="1"/>
</dbReference>
<dbReference type="OrthoDB" id="4534407at2"/>
<dbReference type="eggNOG" id="COG3835">
    <property type="taxonomic scope" value="Bacteria"/>
</dbReference>
<evidence type="ECO:0000313" key="3">
    <source>
        <dbReference type="Proteomes" id="UP000027178"/>
    </source>
</evidence>
<dbReference type="InterPro" id="IPR051448">
    <property type="entry name" value="CdaR-like_regulators"/>
</dbReference>
<name>A0A066YMA4_9ACTN</name>
<dbReference type="PATRIC" id="fig|1348663.4.peg.5776"/>
<dbReference type="RefSeq" id="WP_035867561.1">
    <property type="nucleotide sequence ID" value="NZ_KK853997.1"/>
</dbReference>
<protein>
    <recommendedName>
        <fullName evidence="1">PucR C-terminal helix-turn-helix domain-containing protein</fullName>
    </recommendedName>
</protein>
<gene>
    <name evidence="2" type="ORF">KCH_59710</name>
</gene>